<dbReference type="Proteomes" id="UP000006671">
    <property type="component" value="Unassembled WGS sequence"/>
</dbReference>
<dbReference type="OMA" id="HRCISED"/>
<dbReference type="InParanoid" id="D2W064"/>
<dbReference type="eggNOG" id="KOG1646">
    <property type="taxonomic scope" value="Eukaryota"/>
</dbReference>
<dbReference type="OrthoDB" id="10260596at2759"/>
<dbReference type="GeneID" id="8857394"/>
<dbReference type="Gene3D" id="1.20.5.2650">
    <property type="match status" value="1"/>
</dbReference>
<dbReference type="EMBL" id="GG738917">
    <property type="protein sequence ID" value="EFC37563.1"/>
    <property type="molecule type" value="Genomic_DNA"/>
</dbReference>
<dbReference type="AlphaFoldDB" id="D2W064"/>
<accession>D2W064</accession>
<sequence>MLRPNNLTPAKYPPQSNPLKRLDLLVGSGFEHMRQDVDVRQWGFSEGVFTLKHNYYHQLKFQLACRETGRTKLFEIYGSGAEAFRGRKLGDEIDGSCIGNDFRDYIFKIRGASDHLGTCYTPGLIKYGTSCILRRPGEFGYRGWQAKRKGERRRIKLKGCILDRNLRAVSAIIIRKGALEIPGLTDSIHPKTLGPKRASKIRKLFNLSKSDDVRKYVVKREVVICKKKFVKGVKIQRLITPERIRRKAQHLKQSIQRCVKRKMEKDEFDRKFKSLKQSKQHRHPRE</sequence>
<keyword evidence="3" id="KW-0687">Ribonucleoprotein</keyword>
<dbReference type="RefSeq" id="XP_002670307.1">
    <property type="nucleotide sequence ID" value="XM_002670261.1"/>
</dbReference>
<dbReference type="GO" id="GO:0006412">
    <property type="term" value="P:translation"/>
    <property type="evidence" value="ECO:0007669"/>
    <property type="project" value="InterPro"/>
</dbReference>
<evidence type="ECO:0000313" key="5">
    <source>
        <dbReference type="EMBL" id="EFC37563.1"/>
    </source>
</evidence>
<keyword evidence="2" id="KW-0689">Ribosomal protein</keyword>
<dbReference type="KEGG" id="ngr:NAEGRDRAFT_74747"/>
<evidence type="ECO:0000313" key="6">
    <source>
        <dbReference type="Proteomes" id="UP000006671"/>
    </source>
</evidence>
<feature type="compositionally biased region" description="Basic residues" evidence="4">
    <location>
        <begin position="273"/>
        <end position="286"/>
    </location>
</feature>
<proteinExistence type="inferred from homology"/>
<keyword evidence="6" id="KW-1185">Reference proteome</keyword>
<name>D2W064_NAEGR</name>
<dbReference type="VEuPathDB" id="AmoebaDB:NAEGRDRAFT_74747"/>
<organism evidence="6">
    <name type="scientific">Naegleria gruberi</name>
    <name type="common">Amoeba</name>
    <dbReference type="NCBI Taxonomy" id="5762"/>
    <lineage>
        <taxon>Eukaryota</taxon>
        <taxon>Discoba</taxon>
        <taxon>Heterolobosea</taxon>
        <taxon>Tetramitia</taxon>
        <taxon>Eutetramitia</taxon>
        <taxon>Vahlkampfiidae</taxon>
        <taxon>Naegleria</taxon>
    </lineage>
</organism>
<protein>
    <submittedName>
        <fullName evidence="5">Predicted protein</fullName>
    </submittedName>
</protein>
<dbReference type="InterPro" id="IPR001377">
    <property type="entry name" value="Ribosomal_eS6"/>
</dbReference>
<evidence type="ECO:0000256" key="2">
    <source>
        <dbReference type="ARBA" id="ARBA00022980"/>
    </source>
</evidence>
<feature type="region of interest" description="Disordered" evidence="4">
    <location>
        <begin position="264"/>
        <end position="286"/>
    </location>
</feature>
<comment type="similarity">
    <text evidence="1">Belongs to the eukaryotic ribosomal protein eS6 family.</text>
</comment>
<reference evidence="5 6" key="1">
    <citation type="journal article" date="2010" name="Cell">
        <title>The genome of Naegleria gruberi illuminates early eukaryotic versatility.</title>
        <authorList>
            <person name="Fritz-Laylin L.K."/>
            <person name="Prochnik S.E."/>
            <person name="Ginger M.L."/>
            <person name="Dacks J.B."/>
            <person name="Carpenter M.L."/>
            <person name="Field M.C."/>
            <person name="Kuo A."/>
            <person name="Paredez A."/>
            <person name="Chapman J."/>
            <person name="Pham J."/>
            <person name="Shu S."/>
            <person name="Neupane R."/>
            <person name="Cipriano M."/>
            <person name="Mancuso J."/>
            <person name="Tu H."/>
            <person name="Salamov A."/>
            <person name="Lindquist E."/>
            <person name="Shapiro H."/>
            <person name="Lucas S."/>
            <person name="Grigoriev I.V."/>
            <person name="Cande W.Z."/>
            <person name="Fulton C."/>
            <person name="Rokhsar D.S."/>
            <person name="Dawson S.C."/>
        </authorList>
    </citation>
    <scope>NUCLEOTIDE SEQUENCE [LARGE SCALE GENOMIC DNA]</scope>
    <source>
        <strain evidence="5 6">NEG-M</strain>
    </source>
</reference>
<dbReference type="PANTHER" id="PTHR11502">
    <property type="entry name" value="40S RIBOSOMAL PROTEIN S6"/>
    <property type="match status" value="1"/>
</dbReference>
<dbReference type="STRING" id="5762.D2W064"/>
<evidence type="ECO:0000256" key="1">
    <source>
        <dbReference type="ARBA" id="ARBA00009312"/>
    </source>
</evidence>
<dbReference type="GO" id="GO:0005840">
    <property type="term" value="C:ribosome"/>
    <property type="evidence" value="ECO:0007669"/>
    <property type="project" value="UniProtKB-KW"/>
</dbReference>
<dbReference type="GO" id="GO:1990904">
    <property type="term" value="C:ribonucleoprotein complex"/>
    <property type="evidence" value="ECO:0007669"/>
    <property type="project" value="UniProtKB-KW"/>
</dbReference>
<evidence type="ECO:0000256" key="4">
    <source>
        <dbReference type="SAM" id="MobiDB-lite"/>
    </source>
</evidence>
<dbReference type="Pfam" id="PF01092">
    <property type="entry name" value="Ribosomal_S6e"/>
    <property type="match status" value="1"/>
</dbReference>
<dbReference type="GO" id="GO:0003735">
    <property type="term" value="F:structural constituent of ribosome"/>
    <property type="evidence" value="ECO:0007669"/>
    <property type="project" value="InterPro"/>
</dbReference>
<evidence type="ECO:0000256" key="3">
    <source>
        <dbReference type="ARBA" id="ARBA00023274"/>
    </source>
</evidence>
<dbReference type="SMART" id="SM01405">
    <property type="entry name" value="Ribosomal_S6e"/>
    <property type="match status" value="1"/>
</dbReference>
<gene>
    <name evidence="5" type="ORF">NAEGRDRAFT_74747</name>
</gene>